<dbReference type="GO" id="GO:0061630">
    <property type="term" value="F:ubiquitin protein ligase activity"/>
    <property type="evidence" value="ECO:0007669"/>
    <property type="project" value="TreeGrafter"/>
</dbReference>
<evidence type="ECO:0000256" key="4">
    <source>
        <dbReference type="PROSITE-ProRule" id="PRU00175"/>
    </source>
</evidence>
<dbReference type="Pfam" id="PF13639">
    <property type="entry name" value="zf-RING_2"/>
    <property type="match status" value="1"/>
</dbReference>
<keyword evidence="1" id="KW-0479">Metal-binding</keyword>
<proteinExistence type="predicted"/>
<evidence type="ECO:0000256" key="1">
    <source>
        <dbReference type="ARBA" id="ARBA00022723"/>
    </source>
</evidence>
<dbReference type="InterPro" id="IPR051834">
    <property type="entry name" value="RING_finger_E3_ligase"/>
</dbReference>
<keyword evidence="5" id="KW-0732">Signal</keyword>
<sequence length="456" mass="51963">MREVFLRAFLLVAYCALVIAPKTYDDVPTTSAHAPTTSEIYKVEVLDFTWKDLYKIVSFNTAYVSIDALWNKIYQIPYIARRWSDSVANPIYITIITPGQPFTKINNKTSAASKTNVYVADTVVLLSTEPPLSDILYVTKDELPAESEKSKMPKSKTSGKTLVTGKKTILLDFIRYSTPIQTSKDIWYEGNRSMGRTISEWSADLSVWHNVHKIRVKTCDRNGKVITKELLKESKQSKQLKTENGGIYVDLEHMSQPGSESGVKHIVPLWISLGDEKGYYVGVFRFTENMTKRSIWQKMQSYLSFASDYRTTTLIEVRIEMIGIENLVITENDENDTTSPVNFENAIGVVFTVRSHWIVQQDLLNNTEPPINGLPAEKLESLPKIAATQEQLNKISDKCAICLEEFKEKEALTELPCGHFFHHECVKPWLFIKAECPICRMNITDWDFKKNDKGKA</sequence>
<dbReference type="PROSITE" id="PS50089">
    <property type="entry name" value="ZF_RING_2"/>
    <property type="match status" value="1"/>
</dbReference>
<feature type="signal peptide" evidence="5">
    <location>
        <begin position="1"/>
        <end position="20"/>
    </location>
</feature>
<dbReference type="PANTHER" id="PTHR45931:SF3">
    <property type="entry name" value="RING ZINC FINGER-CONTAINING PROTEIN"/>
    <property type="match status" value="1"/>
</dbReference>
<dbReference type="SMART" id="SM00184">
    <property type="entry name" value="RING"/>
    <property type="match status" value="1"/>
</dbReference>
<keyword evidence="2 4" id="KW-0863">Zinc-finger</keyword>
<reference evidence="7" key="1">
    <citation type="submission" date="2022-01" db="EMBL/GenBank/DDBJ databases">
        <title>Genome Sequence Resource for Two Populations of Ditylenchus destructor, the Migratory Endoparasitic Phytonematode.</title>
        <authorList>
            <person name="Zhang H."/>
            <person name="Lin R."/>
            <person name="Xie B."/>
        </authorList>
    </citation>
    <scope>NUCLEOTIDE SEQUENCE</scope>
    <source>
        <strain evidence="7">BazhouSP</strain>
    </source>
</reference>
<evidence type="ECO:0000256" key="5">
    <source>
        <dbReference type="SAM" id="SignalP"/>
    </source>
</evidence>
<dbReference type="AlphaFoldDB" id="A0AAD4MM87"/>
<comment type="caution">
    <text evidence="7">The sequence shown here is derived from an EMBL/GenBank/DDBJ whole genome shotgun (WGS) entry which is preliminary data.</text>
</comment>
<dbReference type="PANTHER" id="PTHR45931">
    <property type="entry name" value="SI:CH211-59O9.10"/>
    <property type="match status" value="1"/>
</dbReference>
<evidence type="ECO:0000313" key="8">
    <source>
        <dbReference type="Proteomes" id="UP001201812"/>
    </source>
</evidence>
<keyword evidence="3" id="KW-0862">Zinc</keyword>
<feature type="domain" description="RING-type" evidence="6">
    <location>
        <begin position="399"/>
        <end position="440"/>
    </location>
</feature>
<gene>
    <name evidence="7" type="ORF">DdX_19981</name>
</gene>
<dbReference type="GO" id="GO:0006511">
    <property type="term" value="P:ubiquitin-dependent protein catabolic process"/>
    <property type="evidence" value="ECO:0007669"/>
    <property type="project" value="TreeGrafter"/>
</dbReference>
<accession>A0AAD4MM87</accession>
<dbReference type="CDD" id="cd16454">
    <property type="entry name" value="RING-H2_PA-TM-RING"/>
    <property type="match status" value="1"/>
</dbReference>
<dbReference type="GO" id="GO:0005634">
    <property type="term" value="C:nucleus"/>
    <property type="evidence" value="ECO:0007669"/>
    <property type="project" value="TreeGrafter"/>
</dbReference>
<evidence type="ECO:0000256" key="2">
    <source>
        <dbReference type="ARBA" id="ARBA00022771"/>
    </source>
</evidence>
<evidence type="ECO:0000256" key="3">
    <source>
        <dbReference type="ARBA" id="ARBA00022833"/>
    </source>
</evidence>
<dbReference type="EMBL" id="JAKKPZ010000480">
    <property type="protein sequence ID" value="KAI1694686.1"/>
    <property type="molecule type" value="Genomic_DNA"/>
</dbReference>
<evidence type="ECO:0000313" key="7">
    <source>
        <dbReference type="EMBL" id="KAI1694686.1"/>
    </source>
</evidence>
<evidence type="ECO:0000259" key="6">
    <source>
        <dbReference type="PROSITE" id="PS50089"/>
    </source>
</evidence>
<dbReference type="Proteomes" id="UP001201812">
    <property type="component" value="Unassembled WGS sequence"/>
</dbReference>
<dbReference type="Gene3D" id="3.30.40.10">
    <property type="entry name" value="Zinc/RING finger domain, C3HC4 (zinc finger)"/>
    <property type="match status" value="1"/>
</dbReference>
<protein>
    <submittedName>
        <fullName evidence="7">Ring finger domain-containing protein</fullName>
    </submittedName>
</protein>
<dbReference type="InterPro" id="IPR001841">
    <property type="entry name" value="Znf_RING"/>
</dbReference>
<dbReference type="GO" id="GO:0008270">
    <property type="term" value="F:zinc ion binding"/>
    <property type="evidence" value="ECO:0007669"/>
    <property type="project" value="UniProtKB-KW"/>
</dbReference>
<dbReference type="InterPro" id="IPR013083">
    <property type="entry name" value="Znf_RING/FYVE/PHD"/>
</dbReference>
<organism evidence="7 8">
    <name type="scientific">Ditylenchus destructor</name>
    <dbReference type="NCBI Taxonomy" id="166010"/>
    <lineage>
        <taxon>Eukaryota</taxon>
        <taxon>Metazoa</taxon>
        <taxon>Ecdysozoa</taxon>
        <taxon>Nematoda</taxon>
        <taxon>Chromadorea</taxon>
        <taxon>Rhabditida</taxon>
        <taxon>Tylenchina</taxon>
        <taxon>Tylenchomorpha</taxon>
        <taxon>Sphaerularioidea</taxon>
        <taxon>Anguinidae</taxon>
        <taxon>Anguininae</taxon>
        <taxon>Ditylenchus</taxon>
    </lineage>
</organism>
<name>A0AAD4MM87_9BILA</name>
<dbReference type="SUPFAM" id="SSF57850">
    <property type="entry name" value="RING/U-box"/>
    <property type="match status" value="1"/>
</dbReference>
<feature type="chain" id="PRO_5042149660" evidence="5">
    <location>
        <begin position="21"/>
        <end position="456"/>
    </location>
</feature>
<keyword evidence="8" id="KW-1185">Reference proteome</keyword>